<sequence length="234" mass="24971">MTDTPYTDADVKLVTSVVRDARLSGDSWREIATAALDILARAGRIKPPTADAQVRAGADALVRLRTLAPSLSELGEEEQSFWLRDAAAVVEAAGPAAPTPPYVHHLLDAFLTGQPLNFRRDPVPLDVQRRLEHAVATGQMGTVPAPTPNTQHETTSETHHVLAVANDGAWEIAHPTTCTVHTPTGPAVICLVHDLAIEQLPADASGLRAGRYEIAANDLGDRLSIGDRLDPAED</sequence>
<keyword evidence="2" id="KW-1185">Reference proteome</keyword>
<dbReference type="Proteomes" id="UP000199699">
    <property type="component" value="Unassembled WGS sequence"/>
</dbReference>
<dbReference type="RefSeq" id="WP_091086175.1">
    <property type="nucleotide sequence ID" value="NZ_FMHT01000003.1"/>
</dbReference>
<name>A0A1C6SR52_9ACTN</name>
<gene>
    <name evidence="1" type="ORF">GA0070616_4386</name>
</gene>
<accession>A0A1C6SR52</accession>
<reference evidence="1 2" key="1">
    <citation type="submission" date="2016-06" db="EMBL/GenBank/DDBJ databases">
        <authorList>
            <person name="Kjaerup R.B."/>
            <person name="Dalgaard T.S."/>
            <person name="Juul-Madsen H.R."/>
        </authorList>
    </citation>
    <scope>NUCLEOTIDE SEQUENCE [LARGE SCALE GENOMIC DNA]</scope>
    <source>
        <strain evidence="1 2">DSM 43818</strain>
    </source>
</reference>
<evidence type="ECO:0000313" key="1">
    <source>
        <dbReference type="EMBL" id="SCL32094.1"/>
    </source>
</evidence>
<proteinExistence type="predicted"/>
<evidence type="ECO:0000313" key="2">
    <source>
        <dbReference type="Proteomes" id="UP000199699"/>
    </source>
</evidence>
<dbReference type="OrthoDB" id="3398034at2"/>
<organism evidence="1 2">
    <name type="scientific">Micromonospora nigra</name>
    <dbReference type="NCBI Taxonomy" id="145857"/>
    <lineage>
        <taxon>Bacteria</taxon>
        <taxon>Bacillati</taxon>
        <taxon>Actinomycetota</taxon>
        <taxon>Actinomycetes</taxon>
        <taxon>Micromonosporales</taxon>
        <taxon>Micromonosporaceae</taxon>
        <taxon>Micromonospora</taxon>
    </lineage>
</organism>
<protein>
    <submittedName>
        <fullName evidence="1">Uncharacterized protein</fullName>
    </submittedName>
</protein>
<dbReference type="AlphaFoldDB" id="A0A1C6SR52"/>
<dbReference type="EMBL" id="FMHT01000003">
    <property type="protein sequence ID" value="SCL32094.1"/>
    <property type="molecule type" value="Genomic_DNA"/>
</dbReference>
<dbReference type="STRING" id="145857.GA0070616_4386"/>